<dbReference type="GO" id="GO:0003700">
    <property type="term" value="F:DNA-binding transcription factor activity"/>
    <property type="evidence" value="ECO:0007669"/>
    <property type="project" value="InterPro"/>
</dbReference>
<keyword evidence="7" id="KW-1185">Reference proteome</keyword>
<name>Q1MSA9_LAWIP</name>
<dbReference type="InterPro" id="IPR018356">
    <property type="entry name" value="Tscrpt_reg_HTH_DeoR_CS"/>
</dbReference>
<dbReference type="PANTHER" id="PTHR30363:SF4">
    <property type="entry name" value="GLYCEROL-3-PHOSPHATE REGULON REPRESSOR"/>
    <property type="match status" value="1"/>
</dbReference>
<dbReference type="Pfam" id="PF00455">
    <property type="entry name" value="DeoRC"/>
    <property type="match status" value="1"/>
</dbReference>
<dbReference type="Pfam" id="PF08220">
    <property type="entry name" value="HTH_DeoR"/>
    <property type="match status" value="1"/>
</dbReference>
<dbReference type="SMART" id="SM01134">
    <property type="entry name" value="DeoRC"/>
    <property type="match status" value="1"/>
</dbReference>
<dbReference type="InterPro" id="IPR036390">
    <property type="entry name" value="WH_DNA-bd_sf"/>
</dbReference>
<keyword evidence="3" id="KW-0238">DNA-binding</keyword>
<dbReference type="InterPro" id="IPR050313">
    <property type="entry name" value="Carb_Metab_HTH_regulators"/>
</dbReference>
<dbReference type="PROSITE" id="PS00894">
    <property type="entry name" value="HTH_DEOR_1"/>
    <property type="match status" value="1"/>
</dbReference>
<evidence type="ECO:0000259" key="5">
    <source>
        <dbReference type="PROSITE" id="PS51000"/>
    </source>
</evidence>
<dbReference type="PANTHER" id="PTHR30363">
    <property type="entry name" value="HTH-TYPE TRANSCRIPTIONAL REGULATOR SRLR-RELATED"/>
    <property type="match status" value="1"/>
</dbReference>
<protein>
    <submittedName>
        <fullName evidence="6">Transcriptional regulators of sugar metabolism</fullName>
    </submittedName>
</protein>
<dbReference type="GO" id="GO:0003677">
    <property type="term" value="F:DNA binding"/>
    <property type="evidence" value="ECO:0007669"/>
    <property type="project" value="UniProtKB-KW"/>
</dbReference>
<dbReference type="eggNOG" id="COG1349">
    <property type="taxonomic scope" value="Bacteria"/>
</dbReference>
<dbReference type="SUPFAM" id="SSF46785">
    <property type="entry name" value="Winged helix' DNA-binding domain"/>
    <property type="match status" value="1"/>
</dbReference>
<evidence type="ECO:0000313" key="6">
    <source>
        <dbReference type="EMBL" id="CAJ54116.1"/>
    </source>
</evidence>
<sequence>MIMINKTTKRHKALQEFLAARGYATIEDLARHFDVTPQTVRKDINRLASDGKVQRFHGGAGMPLGSENIVYDERKSICSEEKNRIARLLANHIPDGASLFINIGTTTEEAARALLEHKNLRILTNSLNVAAICARNSSFDVLVACGTVRHKDHGIVGASAERFMSEFRMDYGIIGISGIDESGNLLDYDYREVAVARTIIEYSRVVFLATDSSKFGRPAMVRVGGLSNVKAIFTDGPLEEKWRQLVESSGTELFIA</sequence>
<accession>Q1MSA9</accession>
<evidence type="ECO:0000256" key="2">
    <source>
        <dbReference type="ARBA" id="ARBA00023015"/>
    </source>
</evidence>
<dbReference type="InterPro" id="IPR036388">
    <property type="entry name" value="WH-like_DNA-bd_sf"/>
</dbReference>
<feature type="domain" description="HTH deoR-type" evidence="5">
    <location>
        <begin position="7"/>
        <end position="62"/>
    </location>
</feature>
<keyword evidence="1" id="KW-0678">Repressor</keyword>
<dbReference type="InterPro" id="IPR014036">
    <property type="entry name" value="DeoR-like_C"/>
</dbReference>
<reference evidence="6 7" key="1">
    <citation type="submission" date="2005-11" db="EMBL/GenBank/DDBJ databases">
        <title>The complete genome sequence of Lawsonia intracellularis: the causative agent of proliferative enteropathy.</title>
        <authorList>
            <person name="Kaur K."/>
            <person name="Zhang Q."/>
            <person name="Beckler D."/>
            <person name="Munir S."/>
            <person name="Li L."/>
            <person name="Kinsley K."/>
            <person name="Herron L."/>
            <person name="Peterson A."/>
            <person name="May B."/>
            <person name="Singh S."/>
            <person name="Gebhart C."/>
            <person name="Kapur V."/>
        </authorList>
    </citation>
    <scope>NUCLEOTIDE SEQUENCE [LARGE SCALE GENOMIC DNA]</scope>
    <source>
        <strain evidence="6 7">PHE/MN1-00</strain>
    </source>
</reference>
<dbReference type="EMBL" id="AM180252">
    <property type="protein sequence ID" value="CAJ54116.1"/>
    <property type="molecule type" value="Genomic_DNA"/>
</dbReference>
<dbReference type="KEGG" id="lip:LI0060"/>
<dbReference type="SUPFAM" id="SSF100950">
    <property type="entry name" value="NagB/RpiA/CoA transferase-like"/>
    <property type="match status" value="1"/>
</dbReference>
<dbReference type="InterPro" id="IPR001034">
    <property type="entry name" value="DeoR_HTH"/>
</dbReference>
<evidence type="ECO:0000256" key="1">
    <source>
        <dbReference type="ARBA" id="ARBA00022491"/>
    </source>
</evidence>
<dbReference type="AlphaFoldDB" id="Q1MSA9"/>
<keyword evidence="2" id="KW-0805">Transcription regulation</keyword>
<proteinExistence type="predicted"/>
<dbReference type="HOGENOM" id="CLU_060699_0_0_7"/>
<dbReference type="Gene3D" id="1.10.10.10">
    <property type="entry name" value="Winged helix-like DNA-binding domain superfamily/Winged helix DNA-binding domain"/>
    <property type="match status" value="1"/>
</dbReference>
<dbReference type="Gene3D" id="3.30.750.70">
    <property type="entry name" value="4-hydroxybutyrate coenzyme like domains"/>
    <property type="match status" value="1"/>
</dbReference>
<organism evidence="6 7">
    <name type="scientific">Lawsonia intracellularis (strain PHE/MN1-00)</name>
    <dbReference type="NCBI Taxonomy" id="363253"/>
    <lineage>
        <taxon>Bacteria</taxon>
        <taxon>Pseudomonadati</taxon>
        <taxon>Thermodesulfobacteriota</taxon>
        <taxon>Desulfovibrionia</taxon>
        <taxon>Desulfovibrionales</taxon>
        <taxon>Desulfovibrionaceae</taxon>
        <taxon>Lawsonia</taxon>
    </lineage>
</organism>
<dbReference type="InterPro" id="IPR037171">
    <property type="entry name" value="NagB/RpiA_transferase-like"/>
</dbReference>
<dbReference type="PROSITE" id="PS51000">
    <property type="entry name" value="HTH_DEOR_2"/>
    <property type="match status" value="1"/>
</dbReference>
<dbReference type="PRINTS" id="PR00037">
    <property type="entry name" value="HTHLACR"/>
</dbReference>
<keyword evidence="4" id="KW-0804">Transcription</keyword>
<evidence type="ECO:0000313" key="7">
    <source>
        <dbReference type="Proteomes" id="UP000002430"/>
    </source>
</evidence>
<dbReference type="Proteomes" id="UP000002430">
    <property type="component" value="Chromosome"/>
</dbReference>
<dbReference type="SMART" id="SM00420">
    <property type="entry name" value="HTH_DEOR"/>
    <property type="match status" value="1"/>
</dbReference>
<evidence type="ECO:0000256" key="4">
    <source>
        <dbReference type="ARBA" id="ARBA00023163"/>
    </source>
</evidence>
<dbReference type="STRING" id="363253.LI0060"/>
<evidence type="ECO:0000256" key="3">
    <source>
        <dbReference type="ARBA" id="ARBA00023125"/>
    </source>
</evidence>
<gene>
    <name evidence="6" type="primary">glpR</name>
    <name evidence="6" type="ordered locus">LI0060</name>
</gene>